<keyword evidence="6" id="KW-0862">Zinc</keyword>
<evidence type="ECO:0000256" key="2">
    <source>
        <dbReference type="ARBA" id="ARBA00022723"/>
    </source>
</evidence>
<evidence type="ECO:0000313" key="8">
    <source>
        <dbReference type="EMBL" id="QOR60430.1"/>
    </source>
</evidence>
<keyword evidence="4" id="KW-0863">Zinc-finger</keyword>
<dbReference type="SUPFAM" id="SSF57850">
    <property type="entry name" value="RING/U-box"/>
    <property type="match status" value="1"/>
</dbReference>
<evidence type="ECO:0000259" key="7">
    <source>
        <dbReference type="PROSITE" id="PS51873"/>
    </source>
</evidence>
<dbReference type="CDD" id="cd20335">
    <property type="entry name" value="BRcat_RBR"/>
    <property type="match status" value="1"/>
</dbReference>
<evidence type="ECO:0000256" key="6">
    <source>
        <dbReference type="ARBA" id="ARBA00022833"/>
    </source>
</evidence>
<dbReference type="PROSITE" id="PS51873">
    <property type="entry name" value="TRIAD"/>
    <property type="match status" value="1"/>
</dbReference>
<dbReference type="InterPro" id="IPR031127">
    <property type="entry name" value="E3_UB_ligase_RBR"/>
</dbReference>
<dbReference type="Gene3D" id="1.20.120.1750">
    <property type="match status" value="1"/>
</dbReference>
<dbReference type="InterPro" id="IPR044066">
    <property type="entry name" value="TRIAD_supradom"/>
</dbReference>
<keyword evidence="5" id="KW-0833">Ubl conjugation pathway</keyword>
<dbReference type="GO" id="GO:0016567">
    <property type="term" value="P:protein ubiquitination"/>
    <property type="evidence" value="ECO:0007669"/>
    <property type="project" value="InterPro"/>
</dbReference>
<name>A0A7S6NZ58_9PHYC</name>
<evidence type="ECO:0000256" key="4">
    <source>
        <dbReference type="ARBA" id="ARBA00022771"/>
    </source>
</evidence>
<dbReference type="EMBL" id="MK522038">
    <property type="protein sequence ID" value="QOR60430.1"/>
    <property type="molecule type" value="Genomic_DNA"/>
</dbReference>
<dbReference type="GO" id="GO:0004842">
    <property type="term" value="F:ubiquitin-protein transferase activity"/>
    <property type="evidence" value="ECO:0007669"/>
    <property type="project" value="InterPro"/>
</dbReference>
<evidence type="ECO:0000256" key="5">
    <source>
        <dbReference type="ARBA" id="ARBA00022786"/>
    </source>
</evidence>
<dbReference type="PANTHER" id="PTHR11685">
    <property type="entry name" value="RBR FAMILY RING FINGER AND IBR DOMAIN-CONTAINING"/>
    <property type="match status" value="1"/>
</dbReference>
<organism evidence="8">
    <name type="scientific">Bathycoccus sp. RCC716 virus 2</name>
    <dbReference type="NCBI Taxonomy" id="2530039"/>
    <lineage>
        <taxon>Viruses</taxon>
        <taxon>Varidnaviria</taxon>
        <taxon>Bamfordvirae</taxon>
        <taxon>Nucleocytoviricota</taxon>
        <taxon>Megaviricetes</taxon>
        <taxon>Algavirales</taxon>
        <taxon>Phycodnaviridae</taxon>
        <taxon>Prasinovirus</taxon>
    </lineage>
</organism>
<keyword evidence="1" id="KW-0808">Transferase</keyword>
<evidence type="ECO:0000256" key="1">
    <source>
        <dbReference type="ARBA" id="ARBA00022679"/>
    </source>
</evidence>
<evidence type="ECO:0000256" key="3">
    <source>
        <dbReference type="ARBA" id="ARBA00022737"/>
    </source>
</evidence>
<sequence>MENPHCMKCKHELNREFIDSFCTKRFRNIEYKKHRENVLFEREKIRIPETQPEVERIIKLRDLRINYHATLNILASIEIDRQNTISEGNLDLSYYDEREYETRALLEDIVDEINRLRYMNVDQEENKRNFIRMCPTENCRGFIDEEWKCGLCKHTFCKHCNERMDQNHECDPETVKTMKLINRDTRPCPKCSTMIHKIDGCAQMWCTNCNTAFDWRSGKIIVGRIHNPHYFEFKKRSREHADIPCGGRPAYTELTDLNAPDEILDVCLTLYKLDRELMYKYGDIYDEDNFRLRVSYMLNNISEEEFKIELQRRDKQNDKYTDIRNIYEMFTNSCSDFLRQWVLDTSKDIMPTIKELVKYSNSVIFKIRNRYNSATPSFIFLPEP</sequence>
<reference evidence="8" key="1">
    <citation type="submission" date="2019-02" db="EMBL/GenBank/DDBJ databases">
        <authorList>
            <person name="Bachy C."/>
            <person name="Yung C.-M."/>
            <person name="Roux S."/>
            <person name="Sullivan M.B."/>
            <person name="Worden A.Z."/>
        </authorList>
    </citation>
    <scope>NUCLEOTIDE SEQUENCE</scope>
    <source>
        <strain evidence="8">BII-V2</strain>
    </source>
</reference>
<keyword evidence="2" id="KW-0479">Metal-binding</keyword>
<keyword evidence="3" id="KW-0677">Repeat</keyword>
<feature type="domain" description="RING-type" evidence="7">
    <location>
        <begin position="1"/>
        <end position="237"/>
    </location>
</feature>
<proteinExistence type="predicted"/>
<dbReference type="GO" id="GO:0008270">
    <property type="term" value="F:zinc ion binding"/>
    <property type="evidence" value="ECO:0007669"/>
    <property type="project" value="UniProtKB-KW"/>
</dbReference>
<accession>A0A7S6NZ58</accession>
<protein>
    <recommendedName>
        <fullName evidence="7">RING-type domain-containing protein</fullName>
    </recommendedName>
</protein>